<dbReference type="GO" id="GO:0009231">
    <property type="term" value="P:riboflavin biosynthetic process"/>
    <property type="evidence" value="ECO:0007669"/>
    <property type="project" value="TreeGrafter"/>
</dbReference>
<evidence type="ECO:0000256" key="3">
    <source>
        <dbReference type="ARBA" id="ARBA00022801"/>
    </source>
</evidence>
<keyword evidence="3" id="KW-0378">Hydrolase</keyword>
<evidence type="ECO:0000313" key="6">
    <source>
        <dbReference type="EMBL" id="RKF05619.1"/>
    </source>
</evidence>
<dbReference type="RefSeq" id="WP_109766251.1">
    <property type="nucleotide sequence ID" value="NZ_QFWV02000008.1"/>
</dbReference>
<gene>
    <name evidence="6" type="ORF">DEM25_013445</name>
</gene>
<dbReference type="InterPro" id="IPR024087">
    <property type="entry name" value="Creatininase-like_sf"/>
</dbReference>
<dbReference type="GO" id="GO:0046872">
    <property type="term" value="F:metal ion binding"/>
    <property type="evidence" value="ECO:0007669"/>
    <property type="project" value="UniProtKB-KW"/>
</dbReference>
<comment type="cofactor">
    <cofactor evidence="1">
        <name>Zn(2+)</name>
        <dbReference type="ChEBI" id="CHEBI:29105"/>
    </cofactor>
</comment>
<evidence type="ECO:0000256" key="2">
    <source>
        <dbReference type="ARBA" id="ARBA00022723"/>
    </source>
</evidence>
<organism evidence="6 7">
    <name type="scientific">Oceaniradius stylonematis</name>
    <dbReference type="NCBI Taxonomy" id="2184161"/>
    <lineage>
        <taxon>Bacteria</taxon>
        <taxon>Pseudomonadati</taxon>
        <taxon>Pseudomonadota</taxon>
        <taxon>Alphaproteobacteria</taxon>
        <taxon>Hyphomicrobiales</taxon>
        <taxon>Ahrensiaceae</taxon>
        <taxon>Oceaniradius</taxon>
    </lineage>
</organism>
<sequence>MTRKLWWGDFTARQFEGLDPERTIAVLPVAATEQHGPHLPVATDHAIMEGMLETVFPLVPDDLDVRFLPIQCAGKSNEHIRVPGTLTIGATTLIGHWSDLGDSIARAGIKKLVIVNSHGGNEEIMGIVAREMRVRHDMLAVKTSWMRFGFPDGLYSDTERQFGIHGGDAETSLMLHFRPETVDMAKARDFASRTVEARDTFDHIAPQGTHAWAWIASDLHPEGVVGEATRATAEKGAATARHQAEGFVGLLADVGKAKLADWLHG</sequence>
<dbReference type="PANTHER" id="PTHR35005">
    <property type="entry name" value="3-DEHYDRO-SCYLLO-INOSOSE HYDROLASE"/>
    <property type="match status" value="1"/>
</dbReference>
<dbReference type="EMBL" id="QFWV02000008">
    <property type="protein sequence ID" value="RKF05619.1"/>
    <property type="molecule type" value="Genomic_DNA"/>
</dbReference>
<name>A0A3A8A9G3_9HYPH</name>
<keyword evidence="7" id="KW-1185">Reference proteome</keyword>
<protein>
    <submittedName>
        <fullName evidence="6">Creatininase family protein</fullName>
    </submittedName>
</protein>
<keyword evidence="2" id="KW-0479">Metal-binding</keyword>
<dbReference type="Proteomes" id="UP000246132">
    <property type="component" value="Unassembled WGS sequence"/>
</dbReference>
<dbReference type="AlphaFoldDB" id="A0A3A8A9G3"/>
<accession>A0A3A8A9G3</accession>
<evidence type="ECO:0000256" key="1">
    <source>
        <dbReference type="ARBA" id="ARBA00001947"/>
    </source>
</evidence>
<dbReference type="Pfam" id="PF02633">
    <property type="entry name" value="Creatininase"/>
    <property type="match status" value="1"/>
</dbReference>
<comment type="similarity">
    <text evidence="5">Belongs to the creatininase superfamily.</text>
</comment>
<proteinExistence type="inferred from homology"/>
<dbReference type="OrthoDB" id="9801445at2"/>
<dbReference type="SUPFAM" id="SSF102215">
    <property type="entry name" value="Creatininase"/>
    <property type="match status" value="1"/>
</dbReference>
<dbReference type="GO" id="GO:0016811">
    <property type="term" value="F:hydrolase activity, acting on carbon-nitrogen (but not peptide) bonds, in linear amides"/>
    <property type="evidence" value="ECO:0007669"/>
    <property type="project" value="TreeGrafter"/>
</dbReference>
<keyword evidence="4" id="KW-0862">Zinc</keyword>
<dbReference type="Gene3D" id="3.40.50.10310">
    <property type="entry name" value="Creatininase"/>
    <property type="match status" value="1"/>
</dbReference>
<dbReference type="PANTHER" id="PTHR35005:SF1">
    <property type="entry name" value="2-AMINO-5-FORMYLAMINO-6-RIBOSYLAMINOPYRIMIDIN-4(3H)-ONE 5'-MONOPHOSPHATE DEFORMYLASE"/>
    <property type="match status" value="1"/>
</dbReference>
<comment type="caution">
    <text evidence="6">The sequence shown here is derived from an EMBL/GenBank/DDBJ whole genome shotgun (WGS) entry which is preliminary data.</text>
</comment>
<reference evidence="6 7" key="1">
    <citation type="journal article" date="2018" name="Int. J. Syst. Bacteriol.">
        <title>Oceaniradius stylonemae gen. nov., sp. nov., isolated from a red alga, Stylonema cornu-cervi.</title>
        <authorList>
            <person name="Jeong S."/>
        </authorList>
    </citation>
    <scope>NUCLEOTIDE SEQUENCE [LARGE SCALE GENOMIC DNA]</scope>
    <source>
        <strain evidence="6 7">StC1</strain>
    </source>
</reference>
<evidence type="ECO:0000256" key="4">
    <source>
        <dbReference type="ARBA" id="ARBA00022833"/>
    </source>
</evidence>
<evidence type="ECO:0000256" key="5">
    <source>
        <dbReference type="ARBA" id="ARBA00024029"/>
    </source>
</evidence>
<evidence type="ECO:0000313" key="7">
    <source>
        <dbReference type="Proteomes" id="UP000246132"/>
    </source>
</evidence>
<dbReference type="InterPro" id="IPR003785">
    <property type="entry name" value="Creatininase/forma_Hydrolase"/>
</dbReference>